<gene>
    <name evidence="2" type="ORF">SAMN04488570_2868</name>
</gene>
<organism evidence="2 3">
    <name type="scientific">Nocardioides scoriae</name>
    <dbReference type="NCBI Taxonomy" id="642780"/>
    <lineage>
        <taxon>Bacteria</taxon>
        <taxon>Bacillati</taxon>
        <taxon>Actinomycetota</taxon>
        <taxon>Actinomycetes</taxon>
        <taxon>Propionibacteriales</taxon>
        <taxon>Nocardioidaceae</taxon>
        <taxon>Nocardioides</taxon>
    </lineage>
</organism>
<name>A0A1H1VL42_9ACTN</name>
<evidence type="ECO:0000313" key="2">
    <source>
        <dbReference type="EMBL" id="SDS85522.1"/>
    </source>
</evidence>
<sequence>MRLGSTFSSARTVDSMEAQVVGYVKKDEMFPGLVDAFIAACRTGLPVHRRPGHSTFSGAHTGTTVDVLAQRRRLQEGVILEARKKIKNAIRREIEVEDDDETAELYRGAAAEAREELRSARAALAQIEADAKVPTTTGPFDALTHVIVPAMARLKMSGGVLSQEEVQALEAIIPSFSMELRSGKWWAIATVRINTVEGVADLGPFEWAISGRARGTARVAAQLDTVPDVGAASRRRLFGDLVRSGRVTEDAATILRNAPFVQLPYLVLHSVRGEELPQWMGEEWREPRFVSWIVSIYTDPKFRWMNNGMYATVSYSRQFAATFAAKQEEFTVSDLAECAPIPRASAYHQMTRPSSTKYSKIRPFEPTLELVGVLPTGIHRHVMRGCKCVCGQVASIVTHVPEVPRDLLCDCGRMLDTERFGLDAAVRFPEEYKLLRLPFDECVDELTDRVAAQRDVPGAVGRRLMLLSDLLEDGATDLRIATALGGKGTSQSTLLGKLEQFGWLRRSDTRPAIWTYTDEGRAQAARFAADG</sequence>
<dbReference type="Proteomes" id="UP000198859">
    <property type="component" value="Chromosome I"/>
</dbReference>
<proteinExistence type="predicted"/>
<evidence type="ECO:0000313" key="3">
    <source>
        <dbReference type="Proteomes" id="UP000198859"/>
    </source>
</evidence>
<dbReference type="EMBL" id="LT629757">
    <property type="protein sequence ID" value="SDS85522.1"/>
    <property type="molecule type" value="Genomic_DNA"/>
</dbReference>
<protein>
    <submittedName>
        <fullName evidence="2">Uncharacterized protein</fullName>
    </submittedName>
</protein>
<feature type="coiled-coil region" evidence="1">
    <location>
        <begin position="103"/>
        <end position="130"/>
    </location>
</feature>
<keyword evidence="1" id="KW-0175">Coiled coil</keyword>
<evidence type="ECO:0000256" key="1">
    <source>
        <dbReference type="SAM" id="Coils"/>
    </source>
</evidence>
<accession>A0A1H1VL42</accession>
<reference evidence="3" key="1">
    <citation type="submission" date="2016-10" db="EMBL/GenBank/DDBJ databases">
        <authorList>
            <person name="Varghese N."/>
            <person name="Submissions S."/>
        </authorList>
    </citation>
    <scope>NUCLEOTIDE SEQUENCE [LARGE SCALE GENOMIC DNA]</scope>
    <source>
        <strain evidence="3">DSM 22127</strain>
    </source>
</reference>
<dbReference type="AlphaFoldDB" id="A0A1H1VL42"/>
<keyword evidence="3" id="KW-1185">Reference proteome</keyword>